<proteinExistence type="predicted"/>
<evidence type="ECO:0000313" key="1">
    <source>
        <dbReference type="WBParaSite" id="BTMF_0001009801-mRNA-1"/>
    </source>
</evidence>
<sequence>LFILKIVDQNLSLHVTSQEFSVPLAKNRTLASNQALQ</sequence>
<name>A0A0R3QQW3_9BILA</name>
<dbReference type="WBParaSite" id="BTMF_0001009801-mRNA-1">
    <property type="protein sequence ID" value="BTMF_0001009801-mRNA-1"/>
    <property type="gene ID" value="BTMF_0001009801"/>
</dbReference>
<protein>
    <submittedName>
        <fullName evidence="1">Ovule protein</fullName>
    </submittedName>
</protein>
<accession>A0A0R3QQW3</accession>
<dbReference type="AlphaFoldDB" id="A0A0R3QQW3"/>
<reference evidence="1" key="1">
    <citation type="submission" date="2017-02" db="UniProtKB">
        <authorList>
            <consortium name="WormBaseParasite"/>
        </authorList>
    </citation>
    <scope>IDENTIFICATION</scope>
</reference>
<organism evidence="1">
    <name type="scientific">Brugia timori</name>
    <dbReference type="NCBI Taxonomy" id="42155"/>
    <lineage>
        <taxon>Eukaryota</taxon>
        <taxon>Metazoa</taxon>
        <taxon>Ecdysozoa</taxon>
        <taxon>Nematoda</taxon>
        <taxon>Chromadorea</taxon>
        <taxon>Rhabditida</taxon>
        <taxon>Spirurina</taxon>
        <taxon>Spiruromorpha</taxon>
        <taxon>Filarioidea</taxon>
        <taxon>Onchocercidae</taxon>
        <taxon>Brugia</taxon>
    </lineage>
</organism>